<keyword evidence="6 10" id="KW-0560">Oxidoreductase</keyword>
<dbReference type="InterPro" id="IPR001128">
    <property type="entry name" value="Cyt_P450"/>
</dbReference>
<feature type="chain" id="PRO_5034964421" evidence="11">
    <location>
        <begin position="36"/>
        <end position="478"/>
    </location>
</feature>
<dbReference type="GO" id="GO:0020037">
    <property type="term" value="F:heme binding"/>
    <property type="evidence" value="ECO:0007669"/>
    <property type="project" value="InterPro"/>
</dbReference>
<comment type="caution">
    <text evidence="12">The sequence shown here is derived from an EMBL/GenBank/DDBJ whole genome shotgun (WGS) entry which is preliminary data.</text>
</comment>
<feature type="binding site" description="axial binding residue" evidence="9">
    <location>
        <position position="428"/>
    </location>
    <ligand>
        <name>heme</name>
        <dbReference type="ChEBI" id="CHEBI:30413"/>
    </ligand>
    <ligandPart>
        <name>Fe</name>
        <dbReference type="ChEBI" id="CHEBI:18248"/>
    </ligandPart>
</feature>
<dbReference type="GO" id="GO:0005506">
    <property type="term" value="F:iron ion binding"/>
    <property type="evidence" value="ECO:0007669"/>
    <property type="project" value="InterPro"/>
</dbReference>
<protein>
    <submittedName>
        <fullName evidence="12">Benzoate 4-monooxygenase</fullName>
    </submittedName>
</protein>
<keyword evidence="5 9" id="KW-0479">Metal-binding</keyword>
<dbReference type="PRINTS" id="PR00463">
    <property type="entry name" value="EP450I"/>
</dbReference>
<dbReference type="OrthoDB" id="1470350at2759"/>
<evidence type="ECO:0000256" key="10">
    <source>
        <dbReference type="RuleBase" id="RU000461"/>
    </source>
</evidence>
<dbReference type="GO" id="GO:0004497">
    <property type="term" value="F:monooxygenase activity"/>
    <property type="evidence" value="ECO:0007669"/>
    <property type="project" value="UniProtKB-KW"/>
</dbReference>
<dbReference type="PANTHER" id="PTHR24305:SF29">
    <property type="entry name" value="BENZOATE-PARA-HYDROXYLASE"/>
    <property type="match status" value="1"/>
</dbReference>
<evidence type="ECO:0000256" key="7">
    <source>
        <dbReference type="ARBA" id="ARBA00023004"/>
    </source>
</evidence>
<keyword evidence="8 10" id="KW-0503">Monooxygenase</keyword>
<dbReference type="InterPro" id="IPR002401">
    <property type="entry name" value="Cyt_P450_E_grp-I"/>
</dbReference>
<accession>A0A8H6XGH5</accession>
<keyword evidence="11" id="KW-0732">Signal</keyword>
<keyword evidence="7 9" id="KW-0408">Iron</keyword>
<dbReference type="SUPFAM" id="SSF48264">
    <property type="entry name" value="Cytochrome P450"/>
    <property type="match status" value="1"/>
</dbReference>
<dbReference type="PRINTS" id="PR00385">
    <property type="entry name" value="P450"/>
</dbReference>
<evidence type="ECO:0000256" key="11">
    <source>
        <dbReference type="SAM" id="SignalP"/>
    </source>
</evidence>
<comment type="similarity">
    <text evidence="3 10">Belongs to the cytochrome P450 family.</text>
</comment>
<dbReference type="InterPro" id="IPR036396">
    <property type="entry name" value="Cyt_P450_sf"/>
</dbReference>
<keyword evidence="13" id="KW-1185">Reference proteome</keyword>
<name>A0A8H6XGH5_9AGAR</name>
<evidence type="ECO:0000256" key="3">
    <source>
        <dbReference type="ARBA" id="ARBA00010617"/>
    </source>
</evidence>
<evidence type="ECO:0000256" key="2">
    <source>
        <dbReference type="ARBA" id="ARBA00005179"/>
    </source>
</evidence>
<evidence type="ECO:0000256" key="6">
    <source>
        <dbReference type="ARBA" id="ARBA00023002"/>
    </source>
</evidence>
<comment type="pathway">
    <text evidence="2">Secondary metabolite biosynthesis.</text>
</comment>
<evidence type="ECO:0000313" key="12">
    <source>
        <dbReference type="EMBL" id="KAF7340718.1"/>
    </source>
</evidence>
<dbReference type="EMBL" id="JACAZH010000029">
    <property type="protein sequence ID" value="KAF7340718.1"/>
    <property type="molecule type" value="Genomic_DNA"/>
</dbReference>
<feature type="signal peptide" evidence="11">
    <location>
        <begin position="1"/>
        <end position="35"/>
    </location>
</feature>
<evidence type="ECO:0000256" key="5">
    <source>
        <dbReference type="ARBA" id="ARBA00022723"/>
    </source>
</evidence>
<evidence type="ECO:0000313" key="13">
    <source>
        <dbReference type="Proteomes" id="UP000623467"/>
    </source>
</evidence>
<evidence type="ECO:0000256" key="8">
    <source>
        <dbReference type="ARBA" id="ARBA00023033"/>
    </source>
</evidence>
<evidence type="ECO:0000256" key="9">
    <source>
        <dbReference type="PIRSR" id="PIRSR602401-1"/>
    </source>
</evidence>
<comment type="cofactor">
    <cofactor evidence="1 9">
        <name>heme</name>
        <dbReference type="ChEBI" id="CHEBI:30413"/>
    </cofactor>
</comment>
<keyword evidence="4 9" id="KW-0349">Heme</keyword>
<dbReference type="InterPro" id="IPR017972">
    <property type="entry name" value="Cyt_P450_CS"/>
</dbReference>
<dbReference type="Pfam" id="PF00067">
    <property type="entry name" value="p450"/>
    <property type="match status" value="2"/>
</dbReference>
<evidence type="ECO:0000256" key="4">
    <source>
        <dbReference type="ARBA" id="ARBA00022617"/>
    </source>
</evidence>
<dbReference type="GO" id="GO:0016705">
    <property type="term" value="F:oxidoreductase activity, acting on paired donors, with incorporation or reduction of molecular oxygen"/>
    <property type="evidence" value="ECO:0007669"/>
    <property type="project" value="InterPro"/>
</dbReference>
<proteinExistence type="inferred from homology"/>
<sequence>MFLPDFNQFSGGGSSYAPVLLLLFCALCILHAVVSRNPPPHIPGPFLARWTHLWLAYQAYRGRRYKAVHAAHLRYGRVVRISPNHVSVAAPEAISVIYGQGPRAPAKSAFYDAFVCNGKPSIFSTRDRLDHSMKRRVVSHAFSSSALQEFIPLIHSTIGDFTQRMDEFCAKEEYFDALLWFNYLAFDLLSDLAFGERIGMLKQGSDLVEISRAGETSHENAIALVDEREHLAAIVGIHPLIQTVVNSLPFLSGNKATSGLEELARRQVLKRLLSGDHRGDILGKLIAARGYDVRSPSTDEIAELTAEAVTLLIAGSDTTSNSIAVTLHFIATNPPSAKDVPYLQATINEGLRLHSTTAIGLHRYAPAGGLVCCGHFFPEGTELSVPAWTIGHDPEVWGDPEVFRPERWLESKENKQYLLAFGKGPRACIGQNLAYIEMISVLSTILLRYKVEVKSQVFETTEGFMHKPRDCWIKLSLR</sequence>
<dbReference type="Proteomes" id="UP000623467">
    <property type="component" value="Unassembled WGS sequence"/>
</dbReference>
<dbReference type="AlphaFoldDB" id="A0A8H6XGH5"/>
<organism evidence="12 13">
    <name type="scientific">Mycena sanguinolenta</name>
    <dbReference type="NCBI Taxonomy" id="230812"/>
    <lineage>
        <taxon>Eukaryota</taxon>
        <taxon>Fungi</taxon>
        <taxon>Dikarya</taxon>
        <taxon>Basidiomycota</taxon>
        <taxon>Agaricomycotina</taxon>
        <taxon>Agaricomycetes</taxon>
        <taxon>Agaricomycetidae</taxon>
        <taxon>Agaricales</taxon>
        <taxon>Marasmiineae</taxon>
        <taxon>Mycenaceae</taxon>
        <taxon>Mycena</taxon>
    </lineage>
</organism>
<dbReference type="PROSITE" id="PS00086">
    <property type="entry name" value="CYTOCHROME_P450"/>
    <property type="match status" value="1"/>
</dbReference>
<evidence type="ECO:0000256" key="1">
    <source>
        <dbReference type="ARBA" id="ARBA00001971"/>
    </source>
</evidence>
<reference evidence="12" key="1">
    <citation type="submission" date="2020-05" db="EMBL/GenBank/DDBJ databases">
        <title>Mycena genomes resolve the evolution of fungal bioluminescence.</title>
        <authorList>
            <person name="Tsai I.J."/>
        </authorList>
    </citation>
    <scope>NUCLEOTIDE SEQUENCE</scope>
    <source>
        <strain evidence="12">160909Yilan</strain>
    </source>
</reference>
<dbReference type="PANTHER" id="PTHR24305">
    <property type="entry name" value="CYTOCHROME P450"/>
    <property type="match status" value="1"/>
</dbReference>
<dbReference type="Gene3D" id="1.10.630.10">
    <property type="entry name" value="Cytochrome P450"/>
    <property type="match status" value="1"/>
</dbReference>
<dbReference type="InterPro" id="IPR050121">
    <property type="entry name" value="Cytochrome_P450_monoxygenase"/>
</dbReference>
<gene>
    <name evidence="12" type="ORF">MSAN_02100100</name>
</gene>